<name>A0A484K6I5_9ASTE</name>
<dbReference type="InterPro" id="IPR024752">
    <property type="entry name" value="Myb/SANT-like_dom"/>
</dbReference>
<evidence type="ECO:0000259" key="1">
    <source>
        <dbReference type="Pfam" id="PF12776"/>
    </source>
</evidence>
<dbReference type="Proteomes" id="UP000595140">
    <property type="component" value="Unassembled WGS sequence"/>
</dbReference>
<feature type="domain" description="Myb/SANT-like" evidence="1">
    <location>
        <begin position="22"/>
        <end position="116"/>
    </location>
</feature>
<proteinExistence type="predicted"/>
<sequence>MEASDSLQLNSQSSHNVRERAQWERSRVITFCDICKRELENGNRSGGSLKKFVWTSIATKFKNETGLTYDSQQMKHKWDMLKKEWKNWRILKRLATGLGWNPRKGTIDATDDWWDRNIKANPEIAKFRAKGIDPELEDKLGFLFDEQIKNDRRYMPHFKDCIGAIDGTHIPASIPVTDQLPRRRLKKTKDEVSTKLDLPLCTRRRKVK</sequence>
<reference evidence="2 3" key="1">
    <citation type="submission" date="2018-04" db="EMBL/GenBank/DDBJ databases">
        <authorList>
            <person name="Vogel A."/>
        </authorList>
    </citation>
    <scope>NUCLEOTIDE SEQUENCE [LARGE SCALE GENOMIC DNA]</scope>
</reference>
<dbReference type="OrthoDB" id="1280499at2759"/>
<dbReference type="PANTHER" id="PTHR31704">
    <property type="entry name" value="MYB/SANT-LIKE DNA-BINDING DOMAIN PROTEIN-RELATED"/>
    <property type="match status" value="1"/>
</dbReference>
<evidence type="ECO:0000313" key="2">
    <source>
        <dbReference type="EMBL" id="VFQ61313.1"/>
    </source>
</evidence>
<dbReference type="EMBL" id="OOIL02000150">
    <property type="protein sequence ID" value="VFQ61313.1"/>
    <property type="molecule type" value="Genomic_DNA"/>
</dbReference>
<accession>A0A484K6I5</accession>
<gene>
    <name evidence="2" type="ORF">CCAM_LOCUS3089</name>
</gene>
<keyword evidence="3" id="KW-1185">Reference proteome</keyword>
<evidence type="ECO:0000313" key="3">
    <source>
        <dbReference type="Proteomes" id="UP000595140"/>
    </source>
</evidence>
<organism evidence="2 3">
    <name type="scientific">Cuscuta campestris</name>
    <dbReference type="NCBI Taxonomy" id="132261"/>
    <lineage>
        <taxon>Eukaryota</taxon>
        <taxon>Viridiplantae</taxon>
        <taxon>Streptophyta</taxon>
        <taxon>Embryophyta</taxon>
        <taxon>Tracheophyta</taxon>
        <taxon>Spermatophyta</taxon>
        <taxon>Magnoliopsida</taxon>
        <taxon>eudicotyledons</taxon>
        <taxon>Gunneridae</taxon>
        <taxon>Pentapetalae</taxon>
        <taxon>asterids</taxon>
        <taxon>lamiids</taxon>
        <taxon>Solanales</taxon>
        <taxon>Convolvulaceae</taxon>
        <taxon>Cuscuteae</taxon>
        <taxon>Cuscuta</taxon>
        <taxon>Cuscuta subgen. Grammica</taxon>
        <taxon>Cuscuta sect. Cleistogrammica</taxon>
    </lineage>
</organism>
<protein>
    <recommendedName>
        <fullName evidence="1">Myb/SANT-like domain-containing protein</fullName>
    </recommendedName>
</protein>
<dbReference type="AlphaFoldDB" id="A0A484K6I5"/>
<dbReference type="Pfam" id="PF12776">
    <property type="entry name" value="Myb_DNA-bind_3"/>
    <property type="match status" value="1"/>
</dbReference>
<dbReference type="PANTHER" id="PTHR31704:SF37">
    <property type="entry name" value="HEAT SHOCK PROTEIN"/>
    <property type="match status" value="1"/>
</dbReference>